<keyword evidence="1" id="KW-0812">Transmembrane</keyword>
<organism evidence="2 3">
    <name type="scientific">Thecamonas trahens ATCC 50062</name>
    <dbReference type="NCBI Taxonomy" id="461836"/>
    <lineage>
        <taxon>Eukaryota</taxon>
        <taxon>Apusozoa</taxon>
        <taxon>Apusomonadida</taxon>
        <taxon>Apusomonadidae</taxon>
        <taxon>Thecamonas</taxon>
    </lineage>
</organism>
<sequence length="160" mass="17179">MSRSSSISSHTRLNVSQSLAELPTQSSLVLDDSANDCDVSELDAENGVSASFSDFDGSLSASRDDSSIDYARRSLLRDSPRSMSRASDSSLPVQGAMRKRAIESRLERGYLQDQVVFVLVVIVIIIDVIVLYAVVAVIITVLSEGLGVNQKNQAASIDAL</sequence>
<keyword evidence="3" id="KW-1185">Reference proteome</keyword>
<dbReference type="RefSeq" id="XP_013754345.1">
    <property type="nucleotide sequence ID" value="XM_013898891.1"/>
</dbReference>
<protein>
    <submittedName>
        <fullName evidence="2">Uncharacterized protein</fullName>
    </submittedName>
</protein>
<feature type="transmembrane region" description="Helical" evidence="1">
    <location>
        <begin position="115"/>
        <end position="142"/>
    </location>
</feature>
<dbReference type="AlphaFoldDB" id="A0A0L0DQS0"/>
<evidence type="ECO:0000313" key="3">
    <source>
        <dbReference type="Proteomes" id="UP000054408"/>
    </source>
</evidence>
<evidence type="ECO:0000256" key="1">
    <source>
        <dbReference type="SAM" id="Phobius"/>
    </source>
</evidence>
<keyword evidence="1" id="KW-0472">Membrane</keyword>
<keyword evidence="1" id="KW-1133">Transmembrane helix</keyword>
<reference evidence="2 3" key="1">
    <citation type="submission" date="2010-05" db="EMBL/GenBank/DDBJ databases">
        <title>The Genome Sequence of Thecamonas trahens ATCC 50062.</title>
        <authorList>
            <consortium name="The Broad Institute Genome Sequencing Platform"/>
            <person name="Russ C."/>
            <person name="Cuomo C."/>
            <person name="Shea T."/>
            <person name="Young S.K."/>
            <person name="Zeng Q."/>
            <person name="Koehrsen M."/>
            <person name="Haas B."/>
            <person name="Borodovsky M."/>
            <person name="Guigo R."/>
            <person name="Alvarado L."/>
            <person name="Berlin A."/>
            <person name="Bochicchio J."/>
            <person name="Borenstein D."/>
            <person name="Chapman S."/>
            <person name="Chen Z."/>
            <person name="Freedman E."/>
            <person name="Gellesch M."/>
            <person name="Goldberg J."/>
            <person name="Griggs A."/>
            <person name="Gujja S."/>
            <person name="Heilman E."/>
            <person name="Heiman D."/>
            <person name="Hepburn T."/>
            <person name="Howarth C."/>
            <person name="Jen D."/>
            <person name="Larson L."/>
            <person name="Mehta T."/>
            <person name="Park D."/>
            <person name="Pearson M."/>
            <person name="Roberts A."/>
            <person name="Saif S."/>
            <person name="Shenoy N."/>
            <person name="Sisk P."/>
            <person name="Stolte C."/>
            <person name="Sykes S."/>
            <person name="Thomson T."/>
            <person name="Walk T."/>
            <person name="White J."/>
            <person name="Yandava C."/>
            <person name="Burger G."/>
            <person name="Gray M.W."/>
            <person name="Holland P.W.H."/>
            <person name="King N."/>
            <person name="Lang F.B.F."/>
            <person name="Roger A.J."/>
            <person name="Ruiz-Trillo I."/>
            <person name="Lander E."/>
            <person name="Nusbaum C."/>
        </authorList>
    </citation>
    <scope>NUCLEOTIDE SEQUENCE [LARGE SCALE GENOMIC DNA]</scope>
    <source>
        <strain evidence="2 3">ATCC 50062</strain>
    </source>
</reference>
<name>A0A0L0DQS0_THETB</name>
<proteinExistence type="predicted"/>
<dbReference type="EMBL" id="GL349482">
    <property type="protein sequence ID" value="KNC53783.1"/>
    <property type="molecule type" value="Genomic_DNA"/>
</dbReference>
<accession>A0A0L0DQS0</accession>
<evidence type="ECO:0000313" key="2">
    <source>
        <dbReference type="EMBL" id="KNC53783.1"/>
    </source>
</evidence>
<dbReference type="Proteomes" id="UP000054408">
    <property type="component" value="Unassembled WGS sequence"/>
</dbReference>
<dbReference type="GeneID" id="25567953"/>
<gene>
    <name evidence="2" type="ORF">AMSG_09502</name>
</gene>